<proteinExistence type="inferred from homology"/>
<feature type="domain" description="T-SNARE coiled-coil homology" evidence="8">
    <location>
        <begin position="456"/>
        <end position="518"/>
    </location>
</feature>
<dbReference type="InterPro" id="IPR004089">
    <property type="entry name" value="MCPsignal_dom"/>
</dbReference>
<evidence type="ECO:0000256" key="2">
    <source>
        <dbReference type="ARBA" id="ARBA00022519"/>
    </source>
</evidence>
<sequence>MSIARRVSLLFFLLAGATLCLNLVQVVSVHRLATKADSAFVQGVESDAIIDNFTITLANQRRALYELVALAATGAQADKVRVAKEQVQALTAQVDRGSPQFLAVATAIGQVQNLDALEPLLRKYVKKSADLLDIIDGDVATTLTFSGSLERAAASLQETITAIKGREAAILDGAKRQVSQSILVTYLVLVIGALVLGSVITAMFRFITKGIARPLATLTDIAHRLSAGAQDLAIEPALSRRSDEIGRMAAAIAVLVDHETERSLLHHEQSKAADSERKRAHLIANLSATFDSAARSTLQETLAGVRQLEETARTIALGANETRDASTGMASAIDTAADNVHKVATATTHLADALTEIRNRVDVSIGAAQDAVAEAERTDTLVKGLTGAADKVGMVVKMISQIAGQTNLLALNATIEAARAGEAGRGFAIVAAEVKSLARQTAQATEEIGGQIGEIQDVAQTAVAALNAIATTIEAMRDSSLAVAGAVEEQTRMTDEIVRSVHLAGESTAQVTTRVESVLRGATGATEASHNLSGAAQGLTHRSEALAAAISRFLDDVRTA</sequence>
<evidence type="ECO:0000256" key="5">
    <source>
        <dbReference type="PROSITE-ProRule" id="PRU00284"/>
    </source>
</evidence>
<dbReference type="Pfam" id="PF00672">
    <property type="entry name" value="HAMP"/>
    <property type="match status" value="1"/>
</dbReference>
<keyword evidence="6" id="KW-0472">Membrane</keyword>
<evidence type="ECO:0000256" key="1">
    <source>
        <dbReference type="ARBA" id="ARBA00004429"/>
    </source>
</evidence>
<dbReference type="InterPro" id="IPR003660">
    <property type="entry name" value="HAMP_dom"/>
</dbReference>
<dbReference type="Gene3D" id="6.10.340.10">
    <property type="match status" value="1"/>
</dbReference>
<dbReference type="AlphaFoldDB" id="A0A7X0AU96"/>
<feature type="transmembrane region" description="Helical" evidence="6">
    <location>
        <begin position="183"/>
        <end position="204"/>
    </location>
</feature>
<keyword evidence="2" id="KW-0997">Cell inner membrane</keyword>
<dbReference type="InterPro" id="IPR000727">
    <property type="entry name" value="T_SNARE_dom"/>
</dbReference>
<comment type="subcellular location">
    <subcellularLocation>
        <location evidence="1">Cell inner membrane</location>
        <topology evidence="1">Multi-pass membrane protein</topology>
    </subcellularLocation>
</comment>
<keyword evidence="3 5" id="KW-0807">Transducer</keyword>
<dbReference type="Proteomes" id="UP000539175">
    <property type="component" value="Unassembled WGS sequence"/>
</dbReference>
<keyword evidence="2" id="KW-1003">Cell membrane</keyword>
<dbReference type="PROSITE" id="PS50111">
    <property type="entry name" value="CHEMOTAXIS_TRANSDUC_2"/>
    <property type="match status" value="1"/>
</dbReference>
<dbReference type="EMBL" id="JACIIZ010000002">
    <property type="protein sequence ID" value="MBB6250219.1"/>
    <property type="molecule type" value="Genomic_DNA"/>
</dbReference>
<comment type="caution">
    <text evidence="10">The sequence shown here is derived from an EMBL/GenBank/DDBJ whole genome shotgun (WGS) entry which is preliminary data.</text>
</comment>
<evidence type="ECO:0000256" key="6">
    <source>
        <dbReference type="SAM" id="Phobius"/>
    </source>
</evidence>
<dbReference type="RefSeq" id="WP_184797593.1">
    <property type="nucleotide sequence ID" value="NZ_JACIIZ010000002.1"/>
</dbReference>
<dbReference type="Pfam" id="PF00015">
    <property type="entry name" value="MCPsignal"/>
    <property type="match status" value="1"/>
</dbReference>
<keyword evidence="11" id="KW-1185">Reference proteome</keyword>
<dbReference type="PROSITE" id="PS50192">
    <property type="entry name" value="T_SNARE"/>
    <property type="match status" value="1"/>
</dbReference>
<dbReference type="Gene3D" id="1.10.287.950">
    <property type="entry name" value="Methyl-accepting chemotaxis protein"/>
    <property type="match status" value="1"/>
</dbReference>
<protein>
    <submittedName>
        <fullName evidence="10">Methyl-accepting chemotaxis protein</fullName>
    </submittedName>
</protein>
<keyword evidence="6" id="KW-1133">Transmembrane helix</keyword>
<evidence type="ECO:0000256" key="3">
    <source>
        <dbReference type="ARBA" id="ARBA00023224"/>
    </source>
</evidence>
<dbReference type="PANTHER" id="PTHR32089:SF112">
    <property type="entry name" value="LYSOZYME-LIKE PROTEIN-RELATED"/>
    <property type="match status" value="1"/>
</dbReference>
<dbReference type="SMART" id="SM00283">
    <property type="entry name" value="MA"/>
    <property type="match status" value="1"/>
</dbReference>
<evidence type="ECO:0000259" key="9">
    <source>
        <dbReference type="PROSITE" id="PS50885"/>
    </source>
</evidence>
<evidence type="ECO:0000313" key="10">
    <source>
        <dbReference type="EMBL" id="MBB6250219.1"/>
    </source>
</evidence>
<reference evidence="10 11" key="1">
    <citation type="submission" date="2020-08" db="EMBL/GenBank/DDBJ databases">
        <title>Genomic Encyclopedia of Type Strains, Phase IV (KMG-IV): sequencing the most valuable type-strain genomes for metagenomic binning, comparative biology and taxonomic classification.</title>
        <authorList>
            <person name="Goeker M."/>
        </authorList>
    </citation>
    <scope>NUCLEOTIDE SEQUENCE [LARGE SCALE GENOMIC DNA]</scope>
    <source>
        <strain evidence="10 11">DSM 22198</strain>
    </source>
</reference>
<feature type="domain" description="Methyl-accepting transducer" evidence="7">
    <location>
        <begin position="304"/>
        <end position="526"/>
    </location>
</feature>
<comment type="similarity">
    <text evidence="4">Belongs to the methyl-accepting chemotaxis (MCP) protein family.</text>
</comment>
<gene>
    <name evidence="10" type="ORF">FHS74_000760</name>
</gene>
<name>A0A7X0AU96_9PROT</name>
<accession>A0A7X0AU96</accession>
<evidence type="ECO:0000259" key="7">
    <source>
        <dbReference type="PROSITE" id="PS50111"/>
    </source>
</evidence>
<evidence type="ECO:0000256" key="4">
    <source>
        <dbReference type="ARBA" id="ARBA00029447"/>
    </source>
</evidence>
<evidence type="ECO:0000313" key="11">
    <source>
        <dbReference type="Proteomes" id="UP000539175"/>
    </source>
</evidence>
<evidence type="ECO:0000259" key="8">
    <source>
        <dbReference type="PROSITE" id="PS50192"/>
    </source>
</evidence>
<dbReference type="GO" id="GO:0005886">
    <property type="term" value="C:plasma membrane"/>
    <property type="evidence" value="ECO:0007669"/>
    <property type="project" value="UniProtKB-SubCell"/>
</dbReference>
<feature type="domain" description="HAMP" evidence="9">
    <location>
        <begin position="209"/>
        <end position="264"/>
    </location>
</feature>
<dbReference type="CDD" id="cd06225">
    <property type="entry name" value="HAMP"/>
    <property type="match status" value="1"/>
</dbReference>
<organism evidence="10 11">
    <name type="scientific">Nitrospirillum iridis</name>
    <dbReference type="NCBI Taxonomy" id="765888"/>
    <lineage>
        <taxon>Bacteria</taxon>
        <taxon>Pseudomonadati</taxon>
        <taxon>Pseudomonadota</taxon>
        <taxon>Alphaproteobacteria</taxon>
        <taxon>Rhodospirillales</taxon>
        <taxon>Azospirillaceae</taxon>
        <taxon>Nitrospirillum</taxon>
    </lineage>
</organism>
<dbReference type="SUPFAM" id="SSF58104">
    <property type="entry name" value="Methyl-accepting chemotaxis protein (MCP) signaling domain"/>
    <property type="match status" value="1"/>
</dbReference>
<keyword evidence="6" id="KW-0812">Transmembrane</keyword>
<dbReference type="PROSITE" id="PS50885">
    <property type="entry name" value="HAMP"/>
    <property type="match status" value="1"/>
</dbReference>
<dbReference type="PANTHER" id="PTHR32089">
    <property type="entry name" value="METHYL-ACCEPTING CHEMOTAXIS PROTEIN MCPB"/>
    <property type="match status" value="1"/>
</dbReference>
<dbReference type="GO" id="GO:0007165">
    <property type="term" value="P:signal transduction"/>
    <property type="evidence" value="ECO:0007669"/>
    <property type="project" value="UniProtKB-KW"/>
</dbReference>